<evidence type="ECO:0000313" key="4">
    <source>
        <dbReference type="Proteomes" id="UP000321393"/>
    </source>
</evidence>
<evidence type="ECO:0000313" key="2">
    <source>
        <dbReference type="EMBL" id="KAA0043344.1"/>
    </source>
</evidence>
<keyword evidence="1" id="KW-0812">Transmembrane</keyword>
<evidence type="ECO:0000313" key="5">
    <source>
        <dbReference type="Proteomes" id="UP000321947"/>
    </source>
</evidence>
<name>A0A5A7TJ52_CUCMM</name>
<sequence>MIPMMQKVYSFTNFLTSDPSPFPSLLLILLIFTFHIPKCRFFSYHHFPWLPLFYYNCVGNHKILCNPIPTSSPRRLPSGGWALRAAPIALLVVVSWLSQKESAGVAARKWGSQGCHVSTISEHKAEDEEIGGCTPWVLVGIIVLLFNMAQRQALIRHCLFVRSM</sequence>
<organism evidence="2 4">
    <name type="scientific">Cucumis melo var. makuwa</name>
    <name type="common">Oriental melon</name>
    <dbReference type="NCBI Taxonomy" id="1194695"/>
    <lineage>
        <taxon>Eukaryota</taxon>
        <taxon>Viridiplantae</taxon>
        <taxon>Streptophyta</taxon>
        <taxon>Embryophyta</taxon>
        <taxon>Tracheophyta</taxon>
        <taxon>Spermatophyta</taxon>
        <taxon>Magnoliopsida</taxon>
        <taxon>eudicotyledons</taxon>
        <taxon>Gunneridae</taxon>
        <taxon>Pentapetalae</taxon>
        <taxon>rosids</taxon>
        <taxon>fabids</taxon>
        <taxon>Cucurbitales</taxon>
        <taxon>Cucurbitaceae</taxon>
        <taxon>Benincaseae</taxon>
        <taxon>Cucumis</taxon>
    </lineage>
</organism>
<keyword evidence="1" id="KW-1133">Transmembrane helix</keyword>
<proteinExistence type="predicted"/>
<dbReference type="Proteomes" id="UP000321393">
    <property type="component" value="Unassembled WGS sequence"/>
</dbReference>
<keyword evidence="1" id="KW-0472">Membrane</keyword>
<protein>
    <submittedName>
        <fullName evidence="2">Uncharacterized protein</fullName>
    </submittedName>
</protein>
<dbReference type="PANTHER" id="PTHR33306:SF7">
    <property type="entry name" value="EXPRESSED PROTEIN"/>
    <property type="match status" value="1"/>
</dbReference>
<evidence type="ECO:0000313" key="3">
    <source>
        <dbReference type="EMBL" id="TYK02674.1"/>
    </source>
</evidence>
<gene>
    <name evidence="3" type="ORF">E5676_scaffold1734G00210</name>
    <name evidence="2" type="ORF">E6C27_scaffold110G002580</name>
</gene>
<dbReference type="Proteomes" id="UP000321947">
    <property type="component" value="Unassembled WGS sequence"/>
</dbReference>
<dbReference type="AlphaFoldDB" id="A0A5A7TJ52"/>
<comment type="caution">
    <text evidence="2">The sequence shown here is derived from an EMBL/GenBank/DDBJ whole genome shotgun (WGS) entry which is preliminary data.</text>
</comment>
<dbReference type="EMBL" id="SSTD01015428">
    <property type="protein sequence ID" value="TYK02674.1"/>
    <property type="molecule type" value="Genomic_DNA"/>
</dbReference>
<reference evidence="4 5" key="1">
    <citation type="submission" date="2019-08" db="EMBL/GenBank/DDBJ databases">
        <title>Draft genome sequences of two oriental melons (Cucumis melo L. var makuwa).</title>
        <authorList>
            <person name="Kwon S.-Y."/>
        </authorList>
    </citation>
    <scope>NUCLEOTIDE SEQUENCE [LARGE SCALE GENOMIC DNA]</scope>
    <source>
        <strain evidence="5">cv. Chang Bougi</strain>
        <strain evidence="4">cv. SW 3</strain>
        <tissue evidence="2">Leaf</tissue>
    </source>
</reference>
<dbReference type="PANTHER" id="PTHR33306">
    <property type="entry name" value="EXPRESSED PROTEIN-RELATED-RELATED"/>
    <property type="match status" value="1"/>
</dbReference>
<dbReference type="EMBL" id="SSTE01015327">
    <property type="protein sequence ID" value="KAA0043344.1"/>
    <property type="molecule type" value="Genomic_DNA"/>
</dbReference>
<accession>A0A5A7TJ52</accession>
<feature type="transmembrane region" description="Helical" evidence="1">
    <location>
        <begin position="20"/>
        <end position="37"/>
    </location>
</feature>
<evidence type="ECO:0000256" key="1">
    <source>
        <dbReference type="SAM" id="Phobius"/>
    </source>
</evidence>